<evidence type="ECO:0000313" key="5">
    <source>
        <dbReference type="EMBL" id="GKU85976.1"/>
    </source>
</evidence>
<evidence type="ECO:0000256" key="2">
    <source>
        <dbReference type="ARBA" id="ARBA00022842"/>
    </source>
</evidence>
<dbReference type="GO" id="GO:0016114">
    <property type="term" value="P:terpenoid biosynthetic process"/>
    <property type="evidence" value="ECO:0007669"/>
    <property type="project" value="InterPro"/>
</dbReference>
<keyword evidence="1" id="KW-0479">Metal-binding</keyword>
<evidence type="ECO:0000256" key="1">
    <source>
        <dbReference type="ARBA" id="ARBA00022723"/>
    </source>
</evidence>
<proteinExistence type="predicted"/>
<evidence type="ECO:0000256" key="3">
    <source>
        <dbReference type="ARBA" id="ARBA00023239"/>
    </source>
</evidence>
<dbReference type="GO" id="GO:0000287">
    <property type="term" value="F:magnesium ion binding"/>
    <property type="evidence" value="ECO:0007669"/>
    <property type="project" value="InterPro"/>
</dbReference>
<dbReference type="InterPro" id="IPR008949">
    <property type="entry name" value="Isoprenoid_synthase_dom_sf"/>
</dbReference>
<dbReference type="PANTHER" id="PTHR31225">
    <property type="entry name" value="OS04G0344100 PROTEIN-RELATED"/>
    <property type="match status" value="1"/>
</dbReference>
<protein>
    <recommendedName>
        <fullName evidence="4">Terpene synthase metal-binding domain-containing protein</fullName>
    </recommendedName>
</protein>
<dbReference type="Gene3D" id="1.10.600.10">
    <property type="entry name" value="Farnesyl Diphosphate Synthase"/>
    <property type="match status" value="1"/>
</dbReference>
<feature type="domain" description="Terpene synthase metal-binding" evidence="4">
    <location>
        <begin position="1"/>
        <end position="133"/>
    </location>
</feature>
<dbReference type="Proteomes" id="UP001054252">
    <property type="component" value="Unassembled WGS sequence"/>
</dbReference>
<dbReference type="SUPFAM" id="SSF48576">
    <property type="entry name" value="Terpenoid synthases"/>
    <property type="match status" value="1"/>
</dbReference>
<dbReference type="Pfam" id="PF03936">
    <property type="entry name" value="Terpene_synth_C"/>
    <property type="match status" value="1"/>
</dbReference>
<dbReference type="GO" id="GO:0010333">
    <property type="term" value="F:terpene synthase activity"/>
    <property type="evidence" value="ECO:0007669"/>
    <property type="project" value="InterPro"/>
</dbReference>
<organism evidence="5 6">
    <name type="scientific">Rubroshorea leprosula</name>
    <dbReference type="NCBI Taxonomy" id="152421"/>
    <lineage>
        <taxon>Eukaryota</taxon>
        <taxon>Viridiplantae</taxon>
        <taxon>Streptophyta</taxon>
        <taxon>Embryophyta</taxon>
        <taxon>Tracheophyta</taxon>
        <taxon>Spermatophyta</taxon>
        <taxon>Magnoliopsida</taxon>
        <taxon>eudicotyledons</taxon>
        <taxon>Gunneridae</taxon>
        <taxon>Pentapetalae</taxon>
        <taxon>rosids</taxon>
        <taxon>malvids</taxon>
        <taxon>Malvales</taxon>
        <taxon>Dipterocarpaceae</taxon>
        <taxon>Rubroshorea</taxon>
    </lineage>
</organism>
<keyword evidence="2" id="KW-0460">Magnesium</keyword>
<accession>A0AAV5HFN8</accession>
<reference evidence="5 6" key="1">
    <citation type="journal article" date="2021" name="Commun. Biol.">
        <title>The genome of Shorea leprosula (Dipterocarpaceae) highlights the ecological relevance of drought in aseasonal tropical rainforests.</title>
        <authorList>
            <person name="Ng K.K.S."/>
            <person name="Kobayashi M.J."/>
            <person name="Fawcett J.A."/>
            <person name="Hatakeyama M."/>
            <person name="Paape T."/>
            <person name="Ng C.H."/>
            <person name="Ang C.C."/>
            <person name="Tnah L.H."/>
            <person name="Lee C.T."/>
            <person name="Nishiyama T."/>
            <person name="Sese J."/>
            <person name="O'Brien M.J."/>
            <person name="Copetti D."/>
            <person name="Mohd Noor M.I."/>
            <person name="Ong R.C."/>
            <person name="Putra M."/>
            <person name="Sireger I.Z."/>
            <person name="Indrioko S."/>
            <person name="Kosugi Y."/>
            <person name="Izuno A."/>
            <person name="Isagi Y."/>
            <person name="Lee S.L."/>
            <person name="Shimizu K.K."/>
        </authorList>
    </citation>
    <scope>NUCLEOTIDE SEQUENCE [LARGE SCALE GENOMIC DNA]</scope>
    <source>
        <strain evidence="5">214</strain>
    </source>
</reference>
<gene>
    <name evidence="5" type="ORF">SLEP1_g570</name>
</gene>
<dbReference type="PANTHER" id="PTHR31225:SF93">
    <property type="entry name" value="ALPHA-HUMULENE_(-)-(E)-BETA-CARYOPHYLLENE SYNTHASE"/>
    <property type="match status" value="1"/>
</dbReference>
<evidence type="ECO:0000313" key="6">
    <source>
        <dbReference type="Proteomes" id="UP001054252"/>
    </source>
</evidence>
<evidence type="ECO:0000259" key="4">
    <source>
        <dbReference type="Pfam" id="PF03936"/>
    </source>
</evidence>
<name>A0AAV5HFN8_9ROSI</name>
<dbReference type="InterPro" id="IPR005630">
    <property type="entry name" value="Terpene_synthase_metal-bd"/>
</dbReference>
<keyword evidence="6" id="KW-1185">Reference proteome</keyword>
<dbReference type="AlphaFoldDB" id="A0AAV5HFN8"/>
<comment type="caution">
    <text evidence="5">The sequence shown here is derived from an EMBL/GenBank/DDBJ whole genome shotgun (WGS) entry which is preliminary data.</text>
</comment>
<sequence length="190" mass="21488">MGEEVAKEGRSYVVQHAKESFKRAAKAYFVESKWREEGYAPSFEEYMKNAQISSGYPMLVTNSYVGMGNVASKEAFEWISNDPKMLMASAILSRLMNDIVSHQSAVECYIKEHGVSREETVKIFCKEIADAWKVINEGCMKPTAFPMPLLTPILNFTRTTDVVYKDDDAYTKSYLLKDTIALLLVDPVIV</sequence>
<dbReference type="InterPro" id="IPR050148">
    <property type="entry name" value="Terpene_synthase-like"/>
</dbReference>
<dbReference type="EMBL" id="BPVZ01000001">
    <property type="protein sequence ID" value="GKU85976.1"/>
    <property type="molecule type" value="Genomic_DNA"/>
</dbReference>
<keyword evidence="3" id="KW-0456">Lyase</keyword>